<proteinExistence type="predicted"/>
<protein>
    <submittedName>
        <fullName evidence="2">Uncharacterized protein</fullName>
    </submittedName>
</protein>
<evidence type="ECO:0000313" key="1">
    <source>
        <dbReference type="Proteomes" id="UP000887565"/>
    </source>
</evidence>
<name>A0A915JWP8_ROMCU</name>
<dbReference type="WBParaSite" id="nRc.2.0.1.t30751-RA">
    <property type="protein sequence ID" value="nRc.2.0.1.t30751-RA"/>
    <property type="gene ID" value="nRc.2.0.1.g30751"/>
</dbReference>
<evidence type="ECO:0000313" key="2">
    <source>
        <dbReference type="WBParaSite" id="nRc.2.0.1.t30751-RA"/>
    </source>
</evidence>
<reference evidence="2" key="1">
    <citation type="submission" date="2022-11" db="UniProtKB">
        <authorList>
            <consortium name="WormBaseParasite"/>
        </authorList>
    </citation>
    <scope>IDENTIFICATION</scope>
</reference>
<accession>A0A915JWP8</accession>
<keyword evidence="1" id="KW-1185">Reference proteome</keyword>
<sequence length="63" mass="7012">MILENKNRWRLVELVVAVDRSLEKNMNLCLGILVAQCQNVLVMVALSVAECLCAALAKQLLDK</sequence>
<organism evidence="1 2">
    <name type="scientific">Romanomermis culicivorax</name>
    <name type="common">Nematode worm</name>
    <dbReference type="NCBI Taxonomy" id="13658"/>
    <lineage>
        <taxon>Eukaryota</taxon>
        <taxon>Metazoa</taxon>
        <taxon>Ecdysozoa</taxon>
        <taxon>Nematoda</taxon>
        <taxon>Enoplea</taxon>
        <taxon>Dorylaimia</taxon>
        <taxon>Mermithida</taxon>
        <taxon>Mermithoidea</taxon>
        <taxon>Mermithidae</taxon>
        <taxon>Romanomermis</taxon>
    </lineage>
</organism>
<dbReference type="Proteomes" id="UP000887565">
    <property type="component" value="Unplaced"/>
</dbReference>
<dbReference type="AlphaFoldDB" id="A0A915JWP8"/>